<dbReference type="Gene3D" id="1.10.510.10">
    <property type="entry name" value="Transferase(Phosphotransferase) domain 1"/>
    <property type="match status" value="1"/>
</dbReference>
<keyword evidence="2" id="KW-0808">Transferase</keyword>
<dbReference type="PROSITE" id="PS00108">
    <property type="entry name" value="PROTEIN_KINASE_ST"/>
    <property type="match status" value="1"/>
</dbReference>
<dbReference type="GO" id="GO:0007017">
    <property type="term" value="P:microtubule-based process"/>
    <property type="evidence" value="ECO:0007669"/>
    <property type="project" value="TreeGrafter"/>
</dbReference>
<dbReference type="Gene3D" id="3.30.200.20">
    <property type="entry name" value="Phosphorylase Kinase, domain 1"/>
    <property type="match status" value="1"/>
</dbReference>
<dbReference type="AlphaFoldDB" id="A0AAN9IT79"/>
<feature type="domain" description="Protein kinase" evidence="8">
    <location>
        <begin position="50"/>
        <end position="304"/>
    </location>
</feature>
<dbReference type="InterPro" id="IPR011009">
    <property type="entry name" value="Kinase-like_dom_sf"/>
</dbReference>
<evidence type="ECO:0000256" key="3">
    <source>
        <dbReference type="ARBA" id="ARBA00022741"/>
    </source>
</evidence>
<protein>
    <recommendedName>
        <fullName evidence="8">Protein kinase domain-containing protein</fullName>
    </recommendedName>
</protein>
<dbReference type="InterPro" id="IPR017441">
    <property type="entry name" value="Protein_kinase_ATP_BS"/>
</dbReference>
<dbReference type="Pfam" id="PF00069">
    <property type="entry name" value="Pkinase"/>
    <property type="match status" value="1"/>
</dbReference>
<evidence type="ECO:0000256" key="1">
    <source>
        <dbReference type="ARBA" id="ARBA00010886"/>
    </source>
</evidence>
<gene>
    <name evidence="9" type="ORF">RJT34_20328</name>
</gene>
<dbReference type="PANTHER" id="PTHR43671">
    <property type="entry name" value="SERINE/THREONINE-PROTEIN KINASE NEK"/>
    <property type="match status" value="1"/>
</dbReference>
<dbReference type="InterPro" id="IPR008271">
    <property type="entry name" value="Ser/Thr_kinase_AS"/>
</dbReference>
<comment type="caution">
    <text evidence="9">The sequence shown here is derived from an EMBL/GenBank/DDBJ whole genome shotgun (WGS) entry which is preliminary data.</text>
</comment>
<evidence type="ECO:0000256" key="6">
    <source>
        <dbReference type="PROSITE-ProRule" id="PRU10141"/>
    </source>
</evidence>
<dbReference type="PROSITE" id="PS00107">
    <property type="entry name" value="PROTEIN_KINASE_ATP"/>
    <property type="match status" value="1"/>
</dbReference>
<evidence type="ECO:0000313" key="9">
    <source>
        <dbReference type="EMBL" id="KAK7285553.1"/>
    </source>
</evidence>
<dbReference type="FunFam" id="3.30.200.20:FF:000668">
    <property type="entry name" value="Serine/threonine-protein kinase Nek6"/>
    <property type="match status" value="1"/>
</dbReference>
<feature type="region of interest" description="Disordered" evidence="7">
    <location>
        <begin position="487"/>
        <end position="522"/>
    </location>
</feature>
<dbReference type="InterPro" id="IPR050660">
    <property type="entry name" value="NEK_Ser/Thr_kinase"/>
</dbReference>
<evidence type="ECO:0000256" key="2">
    <source>
        <dbReference type="ARBA" id="ARBA00022679"/>
    </source>
</evidence>
<organism evidence="9 10">
    <name type="scientific">Clitoria ternatea</name>
    <name type="common">Butterfly pea</name>
    <dbReference type="NCBI Taxonomy" id="43366"/>
    <lineage>
        <taxon>Eukaryota</taxon>
        <taxon>Viridiplantae</taxon>
        <taxon>Streptophyta</taxon>
        <taxon>Embryophyta</taxon>
        <taxon>Tracheophyta</taxon>
        <taxon>Spermatophyta</taxon>
        <taxon>Magnoliopsida</taxon>
        <taxon>eudicotyledons</taxon>
        <taxon>Gunneridae</taxon>
        <taxon>Pentapetalae</taxon>
        <taxon>rosids</taxon>
        <taxon>fabids</taxon>
        <taxon>Fabales</taxon>
        <taxon>Fabaceae</taxon>
        <taxon>Papilionoideae</taxon>
        <taxon>50 kb inversion clade</taxon>
        <taxon>NPAAA clade</taxon>
        <taxon>indigoferoid/millettioid clade</taxon>
        <taxon>Phaseoleae</taxon>
        <taxon>Clitoria</taxon>
    </lineage>
</organism>
<feature type="compositionally biased region" description="Basic and acidic residues" evidence="7">
    <location>
        <begin position="487"/>
        <end position="499"/>
    </location>
</feature>
<keyword evidence="5 6" id="KW-0067">ATP-binding</keyword>
<sequence>MHGCDYGDKDHGYCNRRSSHENRVAVGVELNTTSEVTDNSETRSKKMEDYEVIEQIGRGAFGSAFLVLHKSEKKRYVVKKIRLAKQTEKFKRTAHQEMNLIAKLNNPYIVEYKDAWVEKEDHICIITGYCEGGDMAENIKKARGSFFPEEKICKWLTQLLIAVDYLHSNRVIHRDLKCSNIFLTKDNNIRLGDFGLAKRLNAEDLASSVVGTPNYMCPELLADIPYGYKSDMWSLGCCMFEIAAHQPAFRAPDMAGLINKINRSSISPLPIVYSSTLKQLIKSMLRKNPEHRPTAAELLRHPLLQPYVLRCQNASSNFLPVYPIVNTKDKSRRSFKSSGDKDHKDKEAGLLNRLERVHPIEGNGDIQISGLPNDAATISSSGEDNHETKMVDLTSYMVESSTSISGSKDGSTTSESTICSVCKEDYKNRPARETTNNEISSKITASLHEEQGFTAKHFEKLEGDGINAVTTEDEDAFCSEGFNNVEAQKEDANLEDSRKSTSSSAGSSITDNDKSSNEERSSLTVHPILAEHNTESGNCSKNSENPDVFIEGSHINCLESDSTNNNNYRNTLPVNDDDGANKHILCSMQKEDDNAVEVDQTPSGISLSVITEVGGDEAIKNVLDSPCQQRADALESLLELCAQLLKQDKLEELAGVLRPFGKEAVSSRETAIWLAKSLMSAQKFNPET</sequence>
<dbReference type="GO" id="GO:0004674">
    <property type="term" value="F:protein serine/threonine kinase activity"/>
    <property type="evidence" value="ECO:0007669"/>
    <property type="project" value="TreeGrafter"/>
</dbReference>
<dbReference type="FunFam" id="1.10.510.10:FF:000597">
    <property type="entry name" value="serine/threonine-protein kinase Nek6 isoform X2"/>
    <property type="match status" value="1"/>
</dbReference>
<dbReference type="Proteomes" id="UP001359559">
    <property type="component" value="Unassembled WGS sequence"/>
</dbReference>
<feature type="compositionally biased region" description="Basic and acidic residues" evidence="7">
    <location>
        <begin position="511"/>
        <end position="521"/>
    </location>
</feature>
<dbReference type="GO" id="GO:0055028">
    <property type="term" value="C:cortical microtubule"/>
    <property type="evidence" value="ECO:0007669"/>
    <property type="project" value="TreeGrafter"/>
</dbReference>
<accession>A0AAN9IT79</accession>
<keyword evidence="3 6" id="KW-0547">Nucleotide-binding</keyword>
<dbReference type="EMBL" id="JAYKXN010000005">
    <property type="protein sequence ID" value="KAK7285553.1"/>
    <property type="molecule type" value="Genomic_DNA"/>
</dbReference>
<dbReference type="PANTHER" id="PTHR43671:SF63">
    <property type="entry name" value="SERINE_THREONINE-PROTEIN KINASE NEK6 ISOFORM X1"/>
    <property type="match status" value="1"/>
</dbReference>
<evidence type="ECO:0000313" key="10">
    <source>
        <dbReference type="Proteomes" id="UP001359559"/>
    </source>
</evidence>
<evidence type="ECO:0000256" key="5">
    <source>
        <dbReference type="ARBA" id="ARBA00022840"/>
    </source>
</evidence>
<comment type="similarity">
    <text evidence="1">Belongs to the protein kinase superfamily. NEK Ser/Thr protein kinase family. NIMA subfamily.</text>
</comment>
<feature type="region of interest" description="Disordered" evidence="7">
    <location>
        <begin position="363"/>
        <end position="386"/>
    </location>
</feature>
<dbReference type="GO" id="GO:0005524">
    <property type="term" value="F:ATP binding"/>
    <property type="evidence" value="ECO:0007669"/>
    <property type="project" value="UniProtKB-UniRule"/>
</dbReference>
<keyword evidence="4" id="KW-0418">Kinase</keyword>
<dbReference type="CDD" id="cd08215">
    <property type="entry name" value="STKc_Nek"/>
    <property type="match status" value="1"/>
</dbReference>
<name>A0AAN9IT79_CLITE</name>
<evidence type="ECO:0000256" key="7">
    <source>
        <dbReference type="SAM" id="MobiDB-lite"/>
    </source>
</evidence>
<proteinExistence type="inferred from homology"/>
<dbReference type="PROSITE" id="PS50011">
    <property type="entry name" value="PROTEIN_KINASE_DOM"/>
    <property type="match status" value="1"/>
</dbReference>
<dbReference type="SUPFAM" id="SSF56112">
    <property type="entry name" value="Protein kinase-like (PK-like)"/>
    <property type="match status" value="1"/>
</dbReference>
<reference evidence="9 10" key="1">
    <citation type="submission" date="2024-01" db="EMBL/GenBank/DDBJ databases">
        <title>The genomes of 5 underutilized Papilionoideae crops provide insights into root nodulation and disease resistance.</title>
        <authorList>
            <person name="Yuan L."/>
        </authorList>
    </citation>
    <scope>NUCLEOTIDE SEQUENCE [LARGE SCALE GENOMIC DNA]</scope>
    <source>
        <strain evidence="9">LY-2023</strain>
        <tissue evidence="9">Leaf</tissue>
    </source>
</reference>
<dbReference type="SMART" id="SM00220">
    <property type="entry name" value="S_TKc"/>
    <property type="match status" value="1"/>
</dbReference>
<evidence type="ECO:0000256" key="4">
    <source>
        <dbReference type="ARBA" id="ARBA00022777"/>
    </source>
</evidence>
<evidence type="ECO:0000259" key="8">
    <source>
        <dbReference type="PROSITE" id="PS50011"/>
    </source>
</evidence>
<feature type="binding site" evidence="6">
    <location>
        <position position="80"/>
    </location>
    <ligand>
        <name>ATP</name>
        <dbReference type="ChEBI" id="CHEBI:30616"/>
    </ligand>
</feature>
<keyword evidence="10" id="KW-1185">Reference proteome</keyword>
<dbReference type="InterPro" id="IPR000719">
    <property type="entry name" value="Prot_kinase_dom"/>
</dbReference>